<dbReference type="AlphaFoldDB" id="F7YXA6"/>
<evidence type="ECO:0000313" key="2">
    <source>
        <dbReference type="EMBL" id="AEH51418.1"/>
    </source>
</evidence>
<dbReference type="RefSeq" id="WP_013932633.1">
    <property type="nucleotide sequence ID" value="NC_015707.1"/>
</dbReference>
<sequence precursor="true">MQKLFFAFLLFGVTLMGFVYYAPVEVVFPSEYYQSVGTRSFNVQYMILSKENEIVLLLKAWRFAPALVSTDVFDVQIVGPNFVHSFEIKGKRRNFYIDLPQHLFILPKETSKILVSGLEVDLQVQKSKDTFLVKPVRGTNEPSVLIFDENRKQTTRFEFGTKIFVVISAGEKPTGGYSIEVDSVLVEEGKIIIKAHVVSPKPTDMVTQVFTYPAVEVELVGLQKGLYTMQVLLVDGTNQHEFLEKIEVF</sequence>
<evidence type="ECO:0000313" key="3">
    <source>
        <dbReference type="Proteomes" id="UP000006804"/>
    </source>
</evidence>
<dbReference type="HOGENOM" id="CLU_1115045_0_0_0"/>
<dbReference type="Pfam" id="PF14343">
    <property type="entry name" value="PrcB_C"/>
    <property type="match status" value="1"/>
</dbReference>
<dbReference type="eggNOG" id="ENOG50338HY">
    <property type="taxonomic scope" value="Bacteria"/>
</dbReference>
<accession>F7YXA6</accession>
<gene>
    <name evidence="2" type="ORF">Theth_1355</name>
</gene>
<feature type="domain" description="PrcB C-terminal" evidence="1">
    <location>
        <begin position="164"/>
        <end position="218"/>
    </location>
</feature>
<keyword evidence="3" id="KW-1185">Reference proteome</keyword>
<dbReference type="PATRIC" id="fig|688269.3.peg.1395"/>
<dbReference type="KEGG" id="tta:Theth_1355"/>
<evidence type="ECO:0000259" key="1">
    <source>
        <dbReference type="Pfam" id="PF14343"/>
    </source>
</evidence>
<name>F7YXA6_9THEM</name>
<reference evidence="2 3" key="1">
    <citation type="submission" date="2010-11" db="EMBL/GenBank/DDBJ databases">
        <title>The complete genome of Thermotoga thermarum DSM 5069.</title>
        <authorList>
            <consortium name="US DOE Joint Genome Institute (JGI-PGF)"/>
            <person name="Lucas S."/>
            <person name="Copeland A."/>
            <person name="Lapidus A."/>
            <person name="Bruce D."/>
            <person name="Goodwin L."/>
            <person name="Pitluck S."/>
            <person name="Kyrpides N."/>
            <person name="Mavromatis K."/>
            <person name="Ivanova N."/>
            <person name="Zeytun A."/>
            <person name="Brettin T."/>
            <person name="Detter J.C."/>
            <person name="Tapia R."/>
            <person name="Han C."/>
            <person name="Land M."/>
            <person name="Hauser L."/>
            <person name="Markowitz V."/>
            <person name="Cheng J.-F."/>
            <person name="Hugenholtz P."/>
            <person name="Woyke T."/>
            <person name="Wu D."/>
            <person name="Spring S."/>
            <person name="Schroeder M."/>
            <person name="Brambilla E."/>
            <person name="Klenk H.-P."/>
            <person name="Eisen J.A."/>
        </authorList>
    </citation>
    <scope>NUCLEOTIDE SEQUENCE [LARGE SCALE GENOMIC DNA]</scope>
    <source>
        <strain evidence="2 3">DSM 5069</strain>
    </source>
</reference>
<dbReference type="InterPro" id="IPR025748">
    <property type="entry name" value="PrcB_C_dom"/>
</dbReference>
<dbReference type="STRING" id="688269.Theth_1355"/>
<dbReference type="EMBL" id="CP002351">
    <property type="protein sequence ID" value="AEH51418.1"/>
    <property type="molecule type" value="Genomic_DNA"/>
</dbReference>
<dbReference type="OrthoDB" id="47494at2"/>
<protein>
    <recommendedName>
        <fullName evidence="1">PrcB C-terminal domain-containing protein</fullName>
    </recommendedName>
</protein>
<organism evidence="2 3">
    <name type="scientific">Pseudothermotoga thermarum DSM 5069</name>
    <dbReference type="NCBI Taxonomy" id="688269"/>
    <lineage>
        <taxon>Bacteria</taxon>
        <taxon>Thermotogati</taxon>
        <taxon>Thermotogota</taxon>
        <taxon>Thermotogae</taxon>
        <taxon>Thermotogales</taxon>
        <taxon>Thermotogaceae</taxon>
        <taxon>Pseudothermotoga</taxon>
    </lineage>
</organism>
<proteinExistence type="predicted"/>
<dbReference type="Proteomes" id="UP000006804">
    <property type="component" value="Chromosome"/>
</dbReference>